<evidence type="ECO:0000256" key="4">
    <source>
        <dbReference type="ARBA" id="ARBA00022741"/>
    </source>
</evidence>
<dbReference type="InterPro" id="IPR027417">
    <property type="entry name" value="P-loop_NTPase"/>
</dbReference>
<reference evidence="14" key="1">
    <citation type="submission" date="2020-10" db="EMBL/GenBank/DDBJ databases">
        <title>Genome Sequence of Monilinia vaccinii-corymbosi Sheds Light on Mummy Berry Disease Infection of Blueberry and Mating Type.</title>
        <authorList>
            <person name="Yow A.G."/>
            <person name="Zhang Y."/>
            <person name="Bansal K."/>
            <person name="Eacker S.M."/>
            <person name="Sullivan S."/>
            <person name="Liachko I."/>
            <person name="Cubeta M.A."/>
            <person name="Rollins J.A."/>
            <person name="Ashrafi H."/>
        </authorList>
    </citation>
    <scope>NUCLEOTIDE SEQUENCE</scope>
    <source>
        <strain evidence="14">RL-1</strain>
    </source>
</reference>
<feature type="compositionally biased region" description="Basic and acidic residues" evidence="11">
    <location>
        <begin position="890"/>
        <end position="925"/>
    </location>
</feature>
<keyword evidence="12" id="KW-1133">Transmembrane helix</keyword>
<sequence length="1360" mass="153925">MKQPQEALPHNSSMDIMRAGSEKSFFAKMRKHFAQEVSTDHAGILMLICCLITGFLDSTLYNAFKTFVSMQTGNTIFVALGASGQNNRPFGWARSLVSIACFCIGSFAFSRCHRFFGPLQRSTLIASFLLQSCCILLAAALVQGGALVGTVPAGLEIHWNQIAPIALLSFQSAGQIVSSRVLGVGEVPTIVITSLLCDLLSDPLLFNPVTQNSKRNRRAIAFVLTLVGAIIGGWVSKITRSVSPMLWVAGGYRNPKAFSFANPGRLAKSAARSHDIKEKRLHVPQIDRLPEEPPPRLVTIVGPPGVGKTTLLKSLVKRYAKETLSDPQGPITVVTSKRQRLTFVECPNELEAMVDMSKVADIVLLMIDGNFGFEMETMEFLNILSSSGMPGNVFGILTHLDLFKKPQILKDAKKRLKKRFWSELYQGAHLFYLSGVINGRYPDREIHNLSRFISVMKNPRPLIWRNTHPYAIIDSFRDITHPTKIEEDEKCDRTVVLSGYLRGTNFATQGQRVHIPGLGDFSVSAMEALPDPCPTPFMDQAIAKASGKTGRRRLDEKEKKLHAPMSDKSGLKIDGDTIWITRDKGFNFDAYAEDDERGEGEEMIVGLQGERRLLGETDEGVRLFSNGETIKALPQEEDSGRKHQRSARFVDRDQGSDNEDFEDDGPSSDEELDSGDEAEITEDKLGKAFKKDNDEAGGDVEFADSDSDLGSISGDDMEDDEDDEEGAARWKQNMLETARKLHGQTKSYRTADLAKLMYDESLTPTEVLQRWRGEIEEEEEEEDIEESDDEGEFFKKTGREDEDATMDERAIPFLDYEKLEAKWSIEDNIEELRQRFATADLLKVKGNGGGDGDDDDEDENDEDDEGDGEFKDLETGEEHKADEPEDIDAEREKNARRKEELKLRFEEEDRDGFNNDKANARREAGGDGEFGEDEWYDAQKAQIQKQLDINKAEFENLDESQRINVEGYRAGMYAKIVIEGVASEFVTRFDPRMPIIVGGLNPTEDRFGFVQVKIKRHRWHKKILKTNDPLIISLGWRRFQTLPIYSTSDNRTRNRMLKYTPEHMHCFGTFYGPFIAPNTGFSCYQSFSNKNPGFRIAATGTVMTVDESSETVKKLKLTGTPYKIYKNTAFIKDMFNTSLEIAKFEGASIKTVSGIRGQIKRALAKPEGYFRATFEDKILMSDIVFLRAWYPIKPHRFYNPVTNLIGWEGMRLTGEVRRDQNLPTPDQKNSHYKPVERATRHFNPLRVPRALAAELPYKSQIVQMKKQSKPTYMQKRAVVLGGEEKKARDLMQKLMTIRNEKVAKRKAANEKRREVYRKKVAENEEKRGEREKKEKQEYWRKEGKKRRADTDGGGGGKRRR</sequence>
<comment type="subcellular location">
    <subcellularLocation>
        <location evidence="1">Nucleus</location>
        <location evidence="1">Nucleolus</location>
    </subcellularLocation>
</comment>
<dbReference type="GO" id="GO:0000479">
    <property type="term" value="P:endonucleolytic cleavage of tricistronic rRNA transcript (SSU-rRNA, 5.8S rRNA, LSU-rRNA)"/>
    <property type="evidence" value="ECO:0007669"/>
    <property type="project" value="TreeGrafter"/>
</dbReference>
<evidence type="ECO:0000313" key="14">
    <source>
        <dbReference type="EMBL" id="QSZ30242.1"/>
    </source>
</evidence>
<dbReference type="InterPro" id="IPR007034">
    <property type="entry name" value="BMS1_TSR1_C"/>
</dbReference>
<feature type="transmembrane region" description="Helical" evidence="12">
    <location>
        <begin position="219"/>
        <end position="236"/>
    </location>
</feature>
<comment type="catalytic activity">
    <reaction evidence="9">
        <text>GTP + H2O = GDP + phosphate + H(+)</text>
        <dbReference type="Rhea" id="RHEA:19669"/>
        <dbReference type="ChEBI" id="CHEBI:15377"/>
        <dbReference type="ChEBI" id="CHEBI:15378"/>
        <dbReference type="ChEBI" id="CHEBI:37565"/>
        <dbReference type="ChEBI" id="CHEBI:43474"/>
        <dbReference type="ChEBI" id="CHEBI:58189"/>
    </reaction>
    <physiologicalReaction direction="left-to-right" evidence="9">
        <dbReference type="Rhea" id="RHEA:19670"/>
    </physiologicalReaction>
</comment>
<dbReference type="SMART" id="SM01362">
    <property type="entry name" value="DUF663"/>
    <property type="match status" value="1"/>
</dbReference>
<protein>
    <recommendedName>
        <fullName evidence="13">Bms1-type G domain-containing protein</fullName>
    </recommendedName>
</protein>
<dbReference type="Pfam" id="PF08142">
    <property type="entry name" value="AARP2CN"/>
    <property type="match status" value="1"/>
</dbReference>
<feature type="transmembrane region" description="Helical" evidence="12">
    <location>
        <begin position="37"/>
        <end position="56"/>
    </location>
</feature>
<dbReference type="InterPro" id="IPR030387">
    <property type="entry name" value="G_Bms1/Tsr1_dom"/>
</dbReference>
<feature type="region of interest" description="Disordered" evidence="11">
    <location>
        <begin position="839"/>
        <end position="930"/>
    </location>
</feature>
<feature type="transmembrane region" description="Helical" evidence="12">
    <location>
        <begin position="92"/>
        <end position="110"/>
    </location>
</feature>
<keyword evidence="3" id="KW-0597">Phosphoprotein</keyword>
<accession>A0A8A3P034</accession>
<dbReference type="PANTHER" id="PTHR12858:SF2">
    <property type="entry name" value="RIBOSOME BIOGENESIS PROTEIN BMS1 HOMOLOG"/>
    <property type="match status" value="1"/>
</dbReference>
<dbReference type="PANTHER" id="PTHR12858">
    <property type="entry name" value="RIBOSOME BIOGENESIS PROTEIN"/>
    <property type="match status" value="1"/>
</dbReference>
<dbReference type="PROSITE" id="PS51714">
    <property type="entry name" value="G_BMS1"/>
    <property type="match status" value="1"/>
</dbReference>
<feature type="compositionally biased region" description="Basic and acidic residues" evidence="11">
    <location>
        <begin position="1301"/>
        <end position="1341"/>
    </location>
</feature>
<keyword evidence="12" id="KW-0472">Membrane</keyword>
<feature type="compositionally biased region" description="Acidic residues" evidence="11">
    <location>
        <begin position="695"/>
        <end position="707"/>
    </location>
</feature>
<keyword evidence="15" id="KW-1185">Reference proteome</keyword>
<evidence type="ECO:0000313" key="15">
    <source>
        <dbReference type="Proteomes" id="UP000672032"/>
    </source>
</evidence>
<keyword evidence="4" id="KW-0547">Nucleotide-binding</keyword>
<dbReference type="Gene3D" id="3.40.50.300">
    <property type="entry name" value="P-loop containing nucleotide triphosphate hydrolases"/>
    <property type="match status" value="1"/>
</dbReference>
<proteinExistence type="inferred from homology"/>
<dbReference type="GO" id="GO:0000462">
    <property type="term" value="P:maturation of SSU-rRNA from tricistronic rRNA transcript (SSU-rRNA, 5.8S rRNA, LSU-rRNA)"/>
    <property type="evidence" value="ECO:0007669"/>
    <property type="project" value="TreeGrafter"/>
</dbReference>
<feature type="compositionally biased region" description="Basic and acidic residues" evidence="11">
    <location>
        <begin position="868"/>
        <end position="882"/>
    </location>
</feature>
<keyword evidence="5" id="KW-0378">Hydrolase</keyword>
<dbReference type="SUPFAM" id="SSF52540">
    <property type="entry name" value="P-loop containing nucleoside triphosphate hydrolases"/>
    <property type="match status" value="1"/>
</dbReference>
<dbReference type="InterPro" id="IPR039761">
    <property type="entry name" value="Bms1/Tsr1"/>
</dbReference>
<dbReference type="InterPro" id="IPR012948">
    <property type="entry name" value="AARP2CN"/>
</dbReference>
<dbReference type="GO" id="GO:0003924">
    <property type="term" value="F:GTPase activity"/>
    <property type="evidence" value="ECO:0007669"/>
    <property type="project" value="TreeGrafter"/>
</dbReference>
<dbReference type="Pfam" id="PF06912">
    <property type="entry name" value="DUF1275"/>
    <property type="match status" value="1"/>
</dbReference>
<keyword evidence="2" id="KW-0690">Ribosome biogenesis</keyword>
<feature type="compositionally biased region" description="Acidic residues" evidence="11">
    <location>
        <begin position="715"/>
        <end position="725"/>
    </location>
</feature>
<feature type="region of interest" description="Disordered" evidence="11">
    <location>
        <begin position="773"/>
        <end position="808"/>
    </location>
</feature>
<keyword evidence="12" id="KW-0812">Transmembrane</keyword>
<keyword evidence="8" id="KW-0539">Nucleus</keyword>
<evidence type="ECO:0000259" key="13">
    <source>
        <dbReference type="PROSITE" id="PS51714"/>
    </source>
</evidence>
<feature type="compositionally biased region" description="Basic and acidic residues" evidence="11">
    <location>
        <begin position="552"/>
        <end position="561"/>
    </location>
</feature>
<evidence type="ECO:0000256" key="7">
    <source>
        <dbReference type="ARBA" id="ARBA00023134"/>
    </source>
</evidence>
<evidence type="ECO:0000256" key="8">
    <source>
        <dbReference type="ARBA" id="ARBA00023242"/>
    </source>
</evidence>
<feature type="region of interest" description="Disordered" evidence="11">
    <location>
        <begin position="546"/>
        <end position="568"/>
    </location>
</feature>
<evidence type="ECO:0000256" key="5">
    <source>
        <dbReference type="ARBA" id="ARBA00022801"/>
    </source>
</evidence>
<evidence type="ECO:0000256" key="2">
    <source>
        <dbReference type="ARBA" id="ARBA00022517"/>
    </source>
</evidence>
<organism evidence="14 15">
    <name type="scientific">Monilinia vaccinii-corymbosi</name>
    <dbReference type="NCBI Taxonomy" id="61207"/>
    <lineage>
        <taxon>Eukaryota</taxon>
        <taxon>Fungi</taxon>
        <taxon>Dikarya</taxon>
        <taxon>Ascomycota</taxon>
        <taxon>Pezizomycotina</taxon>
        <taxon>Leotiomycetes</taxon>
        <taxon>Helotiales</taxon>
        <taxon>Sclerotiniaceae</taxon>
        <taxon>Monilinia</taxon>
    </lineage>
</organism>
<name>A0A8A3P034_9HELO</name>
<dbReference type="Proteomes" id="UP000672032">
    <property type="component" value="Chromosome 1"/>
</dbReference>
<dbReference type="OrthoDB" id="10260897at2759"/>
<dbReference type="CDD" id="cd01882">
    <property type="entry name" value="BMS1"/>
    <property type="match status" value="1"/>
</dbReference>
<dbReference type="EMBL" id="CP063405">
    <property type="protein sequence ID" value="QSZ30242.1"/>
    <property type="molecule type" value="Genomic_DNA"/>
</dbReference>
<feature type="compositionally biased region" description="Acidic residues" evidence="11">
    <location>
        <begin position="775"/>
        <end position="791"/>
    </location>
</feature>
<dbReference type="GO" id="GO:0005654">
    <property type="term" value="C:nucleoplasm"/>
    <property type="evidence" value="ECO:0007669"/>
    <property type="project" value="UniProtKB-ARBA"/>
</dbReference>
<evidence type="ECO:0000256" key="6">
    <source>
        <dbReference type="ARBA" id="ARBA00022840"/>
    </source>
</evidence>
<dbReference type="Pfam" id="PF04950">
    <property type="entry name" value="RIBIOP_C"/>
    <property type="match status" value="1"/>
</dbReference>
<dbReference type="GO" id="GO:0030686">
    <property type="term" value="C:90S preribosome"/>
    <property type="evidence" value="ECO:0007669"/>
    <property type="project" value="TreeGrafter"/>
</dbReference>
<keyword evidence="6" id="KW-0067">ATP-binding</keyword>
<gene>
    <name evidence="14" type="ORF">DSL72_004764</name>
</gene>
<feature type="compositionally biased region" description="Gly residues" evidence="11">
    <location>
        <begin position="1351"/>
        <end position="1360"/>
    </location>
</feature>
<feature type="compositionally biased region" description="Acidic residues" evidence="11">
    <location>
        <begin position="656"/>
        <end position="680"/>
    </location>
</feature>
<dbReference type="GO" id="GO:0005525">
    <property type="term" value="F:GTP binding"/>
    <property type="evidence" value="ECO:0007669"/>
    <property type="project" value="UniProtKB-KW"/>
</dbReference>
<evidence type="ECO:0000256" key="9">
    <source>
        <dbReference type="ARBA" id="ARBA00049117"/>
    </source>
</evidence>
<evidence type="ECO:0000256" key="1">
    <source>
        <dbReference type="ARBA" id="ARBA00004604"/>
    </source>
</evidence>
<dbReference type="GO" id="GO:0032040">
    <property type="term" value="C:small-subunit processome"/>
    <property type="evidence" value="ECO:0007669"/>
    <property type="project" value="UniProtKB-ARBA"/>
</dbReference>
<dbReference type="GO" id="GO:0034511">
    <property type="term" value="F:U3 snoRNA binding"/>
    <property type="evidence" value="ECO:0007669"/>
    <property type="project" value="TreeGrafter"/>
</dbReference>
<dbReference type="FunFam" id="3.40.50.300:FF:000105">
    <property type="entry name" value="BMS1 ribosome biogenesis factor"/>
    <property type="match status" value="1"/>
</dbReference>
<evidence type="ECO:0000256" key="10">
    <source>
        <dbReference type="ARBA" id="ARBA00061391"/>
    </source>
</evidence>
<feature type="domain" description="Bms1-type G" evidence="13">
    <location>
        <begin position="294"/>
        <end position="459"/>
    </location>
</feature>
<feature type="region of interest" description="Disordered" evidence="11">
    <location>
        <begin position="1301"/>
        <end position="1360"/>
    </location>
</feature>
<dbReference type="InterPro" id="IPR037875">
    <property type="entry name" value="Bms1_N"/>
</dbReference>
<evidence type="ECO:0000256" key="12">
    <source>
        <dbReference type="SAM" id="Phobius"/>
    </source>
</evidence>
<comment type="similarity">
    <text evidence="10">Belongs to the TRAFAC class translation factor GTPase superfamily. Bms1-like GTPase family. BMS1 subfamily.</text>
</comment>
<feature type="region of interest" description="Disordered" evidence="11">
    <location>
        <begin position="627"/>
        <end position="731"/>
    </location>
</feature>
<keyword evidence="7" id="KW-0342">GTP-binding</keyword>
<dbReference type="GO" id="GO:0005524">
    <property type="term" value="F:ATP binding"/>
    <property type="evidence" value="ECO:0007669"/>
    <property type="project" value="UniProtKB-KW"/>
</dbReference>
<dbReference type="SMART" id="SM00785">
    <property type="entry name" value="AARP2CN"/>
    <property type="match status" value="1"/>
</dbReference>
<feature type="transmembrane region" description="Helical" evidence="12">
    <location>
        <begin position="122"/>
        <end position="142"/>
    </location>
</feature>
<evidence type="ECO:0000256" key="3">
    <source>
        <dbReference type="ARBA" id="ARBA00022553"/>
    </source>
</evidence>
<feature type="compositionally biased region" description="Basic and acidic residues" evidence="11">
    <location>
        <begin position="681"/>
        <end position="694"/>
    </location>
</feature>
<feature type="compositionally biased region" description="Acidic residues" evidence="11">
    <location>
        <begin position="851"/>
        <end position="867"/>
    </location>
</feature>
<evidence type="ECO:0000256" key="11">
    <source>
        <dbReference type="SAM" id="MobiDB-lite"/>
    </source>
</evidence>
<dbReference type="InterPro" id="IPR010699">
    <property type="entry name" value="DUF1275"/>
</dbReference>